<protein>
    <submittedName>
        <fullName evidence="3">Uncharacterized protein</fullName>
    </submittedName>
</protein>
<keyword evidence="2" id="KW-0722">Serine protease inhibitor</keyword>
<keyword evidence="4" id="KW-1185">Reference proteome</keyword>
<dbReference type="InterPro" id="IPR042185">
    <property type="entry name" value="Serpin_sf_2"/>
</dbReference>
<accession>A0A443RZZ7</accession>
<dbReference type="InterPro" id="IPR042178">
    <property type="entry name" value="Serpin_sf_1"/>
</dbReference>
<dbReference type="Proteomes" id="UP000288716">
    <property type="component" value="Unassembled WGS sequence"/>
</dbReference>
<dbReference type="Gene3D" id="3.30.497.10">
    <property type="entry name" value="Antithrombin, subunit I, domain 2"/>
    <property type="match status" value="1"/>
</dbReference>
<dbReference type="OrthoDB" id="9518664at2759"/>
<keyword evidence="1" id="KW-0646">Protease inhibitor</keyword>
<dbReference type="GO" id="GO:0004867">
    <property type="term" value="F:serine-type endopeptidase inhibitor activity"/>
    <property type="evidence" value="ECO:0007669"/>
    <property type="project" value="UniProtKB-KW"/>
</dbReference>
<evidence type="ECO:0000256" key="1">
    <source>
        <dbReference type="ARBA" id="ARBA00022690"/>
    </source>
</evidence>
<dbReference type="AlphaFoldDB" id="A0A443RZZ7"/>
<sequence length="144" mass="16092">MTHETVHDVIQKLKEKYIPISIPKLKILSNKKIKSFKEDSDHSWITSQNASFEGITGGPQFHFSNIQIVTSLTIDETGVKFTGISAAGAGRSNAEGFIADHFKYFAHVFKAIDKFSALVVKKLTTYVLSLDYTLLIHPSIEFCL</sequence>
<evidence type="ECO:0000256" key="2">
    <source>
        <dbReference type="ARBA" id="ARBA00022900"/>
    </source>
</evidence>
<reference evidence="3 4" key="1">
    <citation type="journal article" date="2018" name="Gigascience">
        <title>Genomes of trombidid mites reveal novel predicted allergens and laterally-transferred genes associated with secondary metabolism.</title>
        <authorList>
            <person name="Dong X."/>
            <person name="Chaisiri K."/>
            <person name="Xia D."/>
            <person name="Armstrong S.D."/>
            <person name="Fang Y."/>
            <person name="Donnelly M.J."/>
            <person name="Kadowaki T."/>
            <person name="McGarry J.W."/>
            <person name="Darby A.C."/>
            <person name="Makepeace B.L."/>
        </authorList>
    </citation>
    <scope>NUCLEOTIDE SEQUENCE [LARGE SCALE GENOMIC DNA]</scope>
    <source>
        <strain evidence="3">UoL-UT</strain>
    </source>
</reference>
<evidence type="ECO:0000313" key="4">
    <source>
        <dbReference type="Proteomes" id="UP000288716"/>
    </source>
</evidence>
<evidence type="ECO:0000313" key="3">
    <source>
        <dbReference type="EMBL" id="RWS20859.1"/>
    </source>
</evidence>
<dbReference type="InterPro" id="IPR036186">
    <property type="entry name" value="Serpin_sf"/>
</dbReference>
<dbReference type="VEuPathDB" id="VectorBase:LDEU011181"/>
<dbReference type="Gene3D" id="2.30.39.10">
    <property type="entry name" value="Alpha-1-antitrypsin, domain 1"/>
    <property type="match status" value="1"/>
</dbReference>
<comment type="caution">
    <text evidence="3">The sequence shown here is derived from an EMBL/GenBank/DDBJ whole genome shotgun (WGS) entry which is preliminary data.</text>
</comment>
<gene>
    <name evidence="3" type="ORF">B4U80_14214</name>
</gene>
<dbReference type="SUPFAM" id="SSF56574">
    <property type="entry name" value="Serpins"/>
    <property type="match status" value="1"/>
</dbReference>
<organism evidence="3 4">
    <name type="scientific">Leptotrombidium deliense</name>
    <dbReference type="NCBI Taxonomy" id="299467"/>
    <lineage>
        <taxon>Eukaryota</taxon>
        <taxon>Metazoa</taxon>
        <taxon>Ecdysozoa</taxon>
        <taxon>Arthropoda</taxon>
        <taxon>Chelicerata</taxon>
        <taxon>Arachnida</taxon>
        <taxon>Acari</taxon>
        <taxon>Acariformes</taxon>
        <taxon>Trombidiformes</taxon>
        <taxon>Prostigmata</taxon>
        <taxon>Anystina</taxon>
        <taxon>Parasitengona</taxon>
        <taxon>Trombiculoidea</taxon>
        <taxon>Trombiculidae</taxon>
        <taxon>Leptotrombidium</taxon>
    </lineage>
</organism>
<name>A0A443RZZ7_9ACAR</name>
<dbReference type="EMBL" id="NCKV01015084">
    <property type="protein sequence ID" value="RWS20859.1"/>
    <property type="molecule type" value="Genomic_DNA"/>
</dbReference>
<proteinExistence type="predicted"/>